<dbReference type="InterPro" id="IPR002912">
    <property type="entry name" value="ACT_dom"/>
</dbReference>
<dbReference type="Pfam" id="PF10369">
    <property type="entry name" value="ALS_ss_C"/>
    <property type="match status" value="1"/>
</dbReference>
<evidence type="ECO:0000256" key="3">
    <source>
        <dbReference type="ARBA" id="ARBA00006341"/>
    </source>
</evidence>
<dbReference type="GO" id="GO:0003984">
    <property type="term" value="F:acetolactate synthase activity"/>
    <property type="evidence" value="ECO:0007669"/>
    <property type="project" value="TreeGrafter"/>
</dbReference>
<dbReference type="NCBIfam" id="TIGR00119">
    <property type="entry name" value="acolac_sm"/>
    <property type="match status" value="1"/>
</dbReference>
<dbReference type="InterPro" id="IPR039557">
    <property type="entry name" value="AHAS_ACT"/>
</dbReference>
<proteinExistence type="inferred from homology"/>
<dbReference type="SUPFAM" id="SSF55021">
    <property type="entry name" value="ACT-like"/>
    <property type="match status" value="2"/>
</dbReference>
<dbReference type="UniPathway" id="UPA00049">
    <property type="reaction ID" value="UER00059"/>
</dbReference>
<protein>
    <recommendedName>
        <fullName evidence="7">ACT domain-containing protein</fullName>
    </recommendedName>
</protein>
<dbReference type="InterPro" id="IPR019455">
    <property type="entry name" value="Acetolactate_synth_ssu_C"/>
</dbReference>
<dbReference type="UniPathway" id="UPA00047">
    <property type="reaction ID" value="UER00055"/>
</dbReference>
<comment type="caution">
    <text evidence="8">The sequence shown here is derived from an EMBL/GenBank/DDBJ whole genome shotgun (WGS) entry which is preliminary data.</text>
</comment>
<dbReference type="GO" id="GO:0009097">
    <property type="term" value="P:isoleucine biosynthetic process"/>
    <property type="evidence" value="ECO:0007669"/>
    <property type="project" value="UniProtKB-UniPathway"/>
</dbReference>
<feature type="region of interest" description="Disordered" evidence="6">
    <location>
        <begin position="165"/>
        <end position="189"/>
    </location>
</feature>
<name>X0WTN3_9ZZZZ</name>
<dbReference type="Gene3D" id="3.30.70.1150">
    <property type="entry name" value="ACT-like. Chain A, domain 2"/>
    <property type="match status" value="1"/>
</dbReference>
<evidence type="ECO:0000256" key="1">
    <source>
        <dbReference type="ARBA" id="ARBA00004974"/>
    </source>
</evidence>
<keyword evidence="5" id="KW-0100">Branched-chain amino acid biosynthesis</keyword>
<dbReference type="EMBL" id="BARS01041632">
    <property type="protein sequence ID" value="GAG34354.1"/>
    <property type="molecule type" value="Genomic_DNA"/>
</dbReference>
<evidence type="ECO:0000256" key="4">
    <source>
        <dbReference type="ARBA" id="ARBA00022605"/>
    </source>
</evidence>
<dbReference type="NCBIfam" id="NF008864">
    <property type="entry name" value="PRK11895.1"/>
    <property type="match status" value="1"/>
</dbReference>
<feature type="domain" description="ACT" evidence="7">
    <location>
        <begin position="11"/>
        <end position="84"/>
    </location>
</feature>
<feature type="compositionally biased region" description="Basic and acidic residues" evidence="6">
    <location>
        <begin position="169"/>
        <end position="189"/>
    </location>
</feature>
<dbReference type="InterPro" id="IPR004789">
    <property type="entry name" value="Acetalactate_synth_ssu"/>
</dbReference>
<reference evidence="8" key="1">
    <citation type="journal article" date="2014" name="Front. Microbiol.">
        <title>High frequency of phylogenetically diverse reductive dehalogenase-homologous genes in deep subseafloor sedimentary metagenomes.</title>
        <authorList>
            <person name="Kawai M."/>
            <person name="Futagami T."/>
            <person name="Toyoda A."/>
            <person name="Takaki Y."/>
            <person name="Nishi S."/>
            <person name="Hori S."/>
            <person name="Arai W."/>
            <person name="Tsubouchi T."/>
            <person name="Morono Y."/>
            <person name="Uchiyama I."/>
            <person name="Ito T."/>
            <person name="Fujiyama A."/>
            <person name="Inagaki F."/>
            <person name="Takami H."/>
        </authorList>
    </citation>
    <scope>NUCLEOTIDE SEQUENCE</scope>
    <source>
        <strain evidence="8">Expedition CK06-06</strain>
    </source>
</reference>
<dbReference type="Pfam" id="PF22629">
    <property type="entry name" value="ACT_AHAS_ss"/>
    <property type="match status" value="1"/>
</dbReference>
<dbReference type="Gene3D" id="3.30.70.260">
    <property type="match status" value="1"/>
</dbReference>
<dbReference type="CDD" id="cd04878">
    <property type="entry name" value="ACT_AHAS"/>
    <property type="match status" value="1"/>
</dbReference>
<evidence type="ECO:0000256" key="6">
    <source>
        <dbReference type="SAM" id="MobiDB-lite"/>
    </source>
</evidence>
<dbReference type="PANTHER" id="PTHR30239">
    <property type="entry name" value="ACETOLACTATE SYNTHASE SMALL SUBUNIT"/>
    <property type="match status" value="1"/>
</dbReference>
<comment type="pathway">
    <text evidence="1">Amino-acid biosynthesis; L-isoleucine biosynthesis; L-isoleucine from 2-oxobutanoate: step 1/4.</text>
</comment>
<dbReference type="GO" id="GO:0009099">
    <property type="term" value="P:L-valine biosynthetic process"/>
    <property type="evidence" value="ECO:0007669"/>
    <property type="project" value="UniProtKB-UniPathway"/>
</dbReference>
<dbReference type="GO" id="GO:0005829">
    <property type="term" value="C:cytosol"/>
    <property type="evidence" value="ECO:0007669"/>
    <property type="project" value="TreeGrafter"/>
</dbReference>
<dbReference type="InterPro" id="IPR054480">
    <property type="entry name" value="AHAS_small-like_ACT"/>
</dbReference>
<keyword evidence="4" id="KW-0028">Amino-acid biosynthesis</keyword>
<dbReference type="InterPro" id="IPR027271">
    <property type="entry name" value="Acetolactate_synth/TF_NikR_C"/>
</dbReference>
<comment type="pathway">
    <text evidence="2">Amino-acid biosynthesis; L-valine biosynthesis; L-valine from pyruvate: step 1/4.</text>
</comment>
<dbReference type="AlphaFoldDB" id="X0WTN3"/>
<evidence type="ECO:0000313" key="8">
    <source>
        <dbReference type="EMBL" id="GAG34354.1"/>
    </source>
</evidence>
<evidence type="ECO:0000256" key="2">
    <source>
        <dbReference type="ARBA" id="ARBA00005025"/>
    </source>
</evidence>
<comment type="similarity">
    <text evidence="3">Belongs to the acetolactate synthase small subunit family.</text>
</comment>
<evidence type="ECO:0000256" key="5">
    <source>
        <dbReference type="ARBA" id="ARBA00023304"/>
    </source>
</evidence>
<dbReference type="GO" id="GO:1990610">
    <property type="term" value="F:acetolactate synthase regulator activity"/>
    <property type="evidence" value="ECO:0007669"/>
    <property type="project" value="InterPro"/>
</dbReference>
<dbReference type="InterPro" id="IPR045865">
    <property type="entry name" value="ACT-like_dom_sf"/>
</dbReference>
<gene>
    <name evidence="8" type="ORF">S01H1_63287</name>
</gene>
<organism evidence="8">
    <name type="scientific">marine sediment metagenome</name>
    <dbReference type="NCBI Taxonomy" id="412755"/>
    <lineage>
        <taxon>unclassified sequences</taxon>
        <taxon>metagenomes</taxon>
        <taxon>ecological metagenomes</taxon>
    </lineage>
</organism>
<accession>X0WTN3</accession>
<sequence>MNQRNNLQKHTIIALVEDRPGVLNRIASKWRQRGFNIESLAVGHSETPGLSRMTFVVDATTDAEQVVKQVDKLIEVVNIRDISAESMISREMTMVKVQADRNNRNQIIELVDIFGAEIVDVGPDSIIVEITGDEEKIESFIALLGDFEVIELVRTGRVAMLRGSAISHPQEEHEEPERYPGFEPPYSDK</sequence>
<dbReference type="PROSITE" id="PS51671">
    <property type="entry name" value="ACT"/>
    <property type="match status" value="1"/>
</dbReference>
<evidence type="ECO:0000259" key="7">
    <source>
        <dbReference type="PROSITE" id="PS51671"/>
    </source>
</evidence>
<dbReference type="FunFam" id="3.30.70.1150:FF:000001">
    <property type="entry name" value="Acetolactate synthase small subunit"/>
    <property type="match status" value="1"/>
</dbReference>
<dbReference type="PANTHER" id="PTHR30239:SF0">
    <property type="entry name" value="ACETOLACTATE SYNTHASE SMALL SUBUNIT 1, CHLOROPLASTIC"/>
    <property type="match status" value="1"/>
</dbReference>